<dbReference type="EMBL" id="SJPG01000001">
    <property type="protein sequence ID" value="TWT63698.1"/>
    <property type="molecule type" value="Genomic_DNA"/>
</dbReference>
<gene>
    <name evidence="1" type="ORF">Pan54_44560</name>
</gene>
<evidence type="ECO:0000313" key="2">
    <source>
        <dbReference type="Proteomes" id="UP000316095"/>
    </source>
</evidence>
<dbReference type="AlphaFoldDB" id="A0A5C5XLW8"/>
<accession>A0A5C5XLW8</accession>
<proteinExistence type="predicted"/>
<protein>
    <submittedName>
        <fullName evidence="1">Uncharacterized protein</fullName>
    </submittedName>
</protein>
<dbReference type="Proteomes" id="UP000316095">
    <property type="component" value="Unassembled WGS sequence"/>
</dbReference>
<keyword evidence="2" id="KW-1185">Reference proteome</keyword>
<organism evidence="1 2">
    <name type="scientific">Rubinisphaera italica</name>
    <dbReference type="NCBI Taxonomy" id="2527969"/>
    <lineage>
        <taxon>Bacteria</taxon>
        <taxon>Pseudomonadati</taxon>
        <taxon>Planctomycetota</taxon>
        <taxon>Planctomycetia</taxon>
        <taxon>Planctomycetales</taxon>
        <taxon>Planctomycetaceae</taxon>
        <taxon>Rubinisphaera</taxon>
    </lineage>
</organism>
<name>A0A5C5XLW8_9PLAN</name>
<comment type="caution">
    <text evidence="1">The sequence shown here is derived from an EMBL/GenBank/DDBJ whole genome shotgun (WGS) entry which is preliminary data.</text>
</comment>
<sequence>MNLTAFQMKTESISTVWKRNQIIGDLEESRLGGTTQNEVMGVVIAPDHALRDAQGRAIHPLQKRLGGWGRSEAEPPDG</sequence>
<evidence type="ECO:0000313" key="1">
    <source>
        <dbReference type="EMBL" id="TWT63698.1"/>
    </source>
</evidence>
<reference evidence="1 2" key="1">
    <citation type="submission" date="2019-02" db="EMBL/GenBank/DDBJ databases">
        <title>Deep-cultivation of Planctomycetes and their phenomic and genomic characterization uncovers novel biology.</title>
        <authorList>
            <person name="Wiegand S."/>
            <person name="Jogler M."/>
            <person name="Boedeker C."/>
            <person name="Pinto D."/>
            <person name="Vollmers J."/>
            <person name="Rivas-Marin E."/>
            <person name="Kohn T."/>
            <person name="Peeters S.H."/>
            <person name="Heuer A."/>
            <person name="Rast P."/>
            <person name="Oberbeckmann S."/>
            <person name="Bunk B."/>
            <person name="Jeske O."/>
            <person name="Meyerdierks A."/>
            <person name="Storesund J.E."/>
            <person name="Kallscheuer N."/>
            <person name="Luecker S."/>
            <person name="Lage O.M."/>
            <person name="Pohl T."/>
            <person name="Merkel B.J."/>
            <person name="Hornburger P."/>
            <person name="Mueller R.-W."/>
            <person name="Bruemmer F."/>
            <person name="Labrenz M."/>
            <person name="Spormann A.M."/>
            <person name="Op Den Camp H."/>
            <person name="Overmann J."/>
            <person name="Amann R."/>
            <person name="Jetten M.S.M."/>
            <person name="Mascher T."/>
            <person name="Medema M.H."/>
            <person name="Devos D.P."/>
            <person name="Kaster A.-K."/>
            <person name="Ovreas L."/>
            <person name="Rohde M."/>
            <person name="Galperin M.Y."/>
            <person name="Jogler C."/>
        </authorList>
    </citation>
    <scope>NUCLEOTIDE SEQUENCE [LARGE SCALE GENOMIC DNA]</scope>
    <source>
        <strain evidence="1 2">Pan54</strain>
    </source>
</reference>